<evidence type="ECO:0000313" key="2">
    <source>
        <dbReference type="Proteomes" id="UP001245285"/>
    </source>
</evidence>
<keyword evidence="2" id="KW-1185">Reference proteome</keyword>
<dbReference type="Proteomes" id="UP001245285">
    <property type="component" value="Unassembled WGS sequence"/>
</dbReference>
<gene>
    <name evidence="1" type="ORF">RM545_15780</name>
</gene>
<comment type="caution">
    <text evidence="1">The sequence shown here is derived from an EMBL/GenBank/DDBJ whole genome shotgun (WGS) entry which is preliminary data.</text>
</comment>
<sequence>MNKLDIKENKVYNILQRFIKEQEEYAELEKSTILINIEGATKGVELRIGLLYKEILSSYLTGKKDNVIGFFKYNDVTVIVFGKKNNHLFEKTNTRKPIPFFYVKPEIKTKKGEVPPPPVVYEPIVWIYTYYSGDFKLIDKGRFTLLN</sequence>
<proteinExistence type="predicted"/>
<accession>A0ABU3CP72</accession>
<dbReference type="EMBL" id="JAVRHO010000031">
    <property type="protein sequence ID" value="MDT0648155.1"/>
    <property type="molecule type" value="Genomic_DNA"/>
</dbReference>
<evidence type="ECO:0000313" key="1">
    <source>
        <dbReference type="EMBL" id="MDT0648155.1"/>
    </source>
</evidence>
<organism evidence="1 2">
    <name type="scientific">Autumnicola lenta</name>
    <dbReference type="NCBI Taxonomy" id="3075593"/>
    <lineage>
        <taxon>Bacteria</taxon>
        <taxon>Pseudomonadati</taxon>
        <taxon>Bacteroidota</taxon>
        <taxon>Flavobacteriia</taxon>
        <taxon>Flavobacteriales</taxon>
        <taxon>Flavobacteriaceae</taxon>
        <taxon>Autumnicola</taxon>
    </lineage>
</organism>
<protein>
    <submittedName>
        <fullName evidence="1">Uncharacterized protein</fullName>
    </submittedName>
</protein>
<dbReference type="RefSeq" id="WP_311496254.1">
    <property type="nucleotide sequence ID" value="NZ_JAVRHO010000031.1"/>
</dbReference>
<reference evidence="1 2" key="1">
    <citation type="submission" date="2023-09" db="EMBL/GenBank/DDBJ databases">
        <authorList>
            <person name="Rey-Velasco X."/>
        </authorList>
    </citation>
    <scope>NUCLEOTIDE SEQUENCE [LARGE SCALE GENOMIC DNA]</scope>
    <source>
        <strain evidence="1 2">F260</strain>
    </source>
</reference>
<name>A0ABU3CP72_9FLAO</name>